<evidence type="ECO:0000313" key="3">
    <source>
        <dbReference type="Proteomes" id="UP000032214"/>
    </source>
</evidence>
<keyword evidence="1" id="KW-0472">Membrane</keyword>
<sequence length="200" mass="22306">MSKWLWTIFVQGLATILPLALTVALFNVVIRVLRDWLAPLHRFEPACFKAIPFSEIILAVIIVFGLGFILRLFVLKPLIHVLEGLIFKIPLIRPVYSGIKQLVEAFSPSEDNANSFKTVVLVEFPRKGAYSVGFLTSELPVHLSPDSNQKYYNIFIPTTPNPTTGFLIIVPESEIIVTAMNRQSAMTLIISGGIIQPEKS</sequence>
<dbReference type="Proteomes" id="UP000032214">
    <property type="component" value="Unassembled WGS sequence"/>
</dbReference>
<keyword evidence="1" id="KW-1133">Transmembrane helix</keyword>
<keyword evidence="3" id="KW-1185">Reference proteome</keyword>
<reference evidence="2 3" key="1">
    <citation type="journal article" date="2013" name="Proc. Natl. Acad. Sci. U.S.A.">
        <title>Candidate phylum TM6 genome recovered from a hospital sink biofilm provides genomic insights into this uncultivated phylum.</title>
        <authorList>
            <person name="McLean J.S."/>
            <person name="Lombardo M.J."/>
            <person name="Badger J.H."/>
            <person name="Edlund A."/>
            <person name="Novotny M."/>
            <person name="Yee-Greenbaum J."/>
            <person name="Vyahhi N."/>
            <person name="Hall A.P."/>
            <person name="Yang Y."/>
            <person name="Dupont C.L."/>
            <person name="Ziegler M.G."/>
            <person name="Chitsaz H."/>
            <person name="Allen A.E."/>
            <person name="Yooseph S."/>
            <person name="Tesler G."/>
            <person name="Pevzner P.A."/>
            <person name="Friedman R.M."/>
            <person name="Nealson K.H."/>
            <person name="Venter J.C."/>
            <person name="Lasken R.S."/>
        </authorList>
    </citation>
    <scope>NUCLEOTIDE SEQUENCE [LARGE SCALE GENOMIC DNA]</scope>
    <source>
        <strain evidence="2 3">TM6SC1</strain>
    </source>
</reference>
<dbReference type="PANTHER" id="PTHR31876">
    <property type="entry name" value="COV-LIKE PROTEIN 1"/>
    <property type="match status" value="1"/>
</dbReference>
<feature type="transmembrane region" description="Helical" evidence="1">
    <location>
        <begin position="6"/>
        <end position="30"/>
    </location>
</feature>
<dbReference type="InterPro" id="IPR007462">
    <property type="entry name" value="COV1-like"/>
</dbReference>
<evidence type="ECO:0000313" key="2">
    <source>
        <dbReference type="EMBL" id="KIX85353.1"/>
    </source>
</evidence>
<name>A0A0D2JLY5_9BACT</name>
<gene>
    <name evidence="2" type="ORF">J120_02920</name>
</gene>
<protein>
    <recommendedName>
        <fullName evidence="4">DUF502 domain-containing protein</fullName>
    </recommendedName>
</protein>
<dbReference type="AlphaFoldDB" id="A0A0D2JLY5"/>
<organism evidence="2 3">
    <name type="scientific">candidate division TM6 bacterium JCVI TM6SC1</name>
    <dbReference type="NCBI Taxonomy" id="1306947"/>
    <lineage>
        <taxon>Bacteria</taxon>
        <taxon>Candidatus Babelota</taxon>
        <taxon>Vermiphilus</taxon>
    </lineage>
</organism>
<evidence type="ECO:0000256" key="1">
    <source>
        <dbReference type="SAM" id="Phobius"/>
    </source>
</evidence>
<accession>A0A0D2JLY5</accession>
<dbReference type="eggNOG" id="COG2928">
    <property type="taxonomic scope" value="Bacteria"/>
</dbReference>
<keyword evidence="1" id="KW-0812">Transmembrane</keyword>
<comment type="caution">
    <text evidence="2">The sequence shown here is derived from an EMBL/GenBank/DDBJ whole genome shotgun (WGS) entry which is preliminary data.</text>
</comment>
<dbReference type="PANTHER" id="PTHR31876:SF26">
    <property type="entry name" value="PROTEIN LIKE COV 2"/>
    <property type="match status" value="1"/>
</dbReference>
<dbReference type="EMBL" id="ARQD01000002">
    <property type="protein sequence ID" value="KIX85353.1"/>
    <property type="molecule type" value="Genomic_DNA"/>
</dbReference>
<feature type="transmembrane region" description="Helical" evidence="1">
    <location>
        <begin position="51"/>
        <end position="74"/>
    </location>
</feature>
<evidence type="ECO:0008006" key="4">
    <source>
        <dbReference type="Google" id="ProtNLM"/>
    </source>
</evidence>
<dbReference type="STRING" id="1306947.J120_02920"/>
<dbReference type="Pfam" id="PF04367">
    <property type="entry name" value="DUF502"/>
    <property type="match status" value="1"/>
</dbReference>
<proteinExistence type="predicted"/>